<evidence type="ECO:0000256" key="2">
    <source>
        <dbReference type="ARBA" id="ARBA00012180"/>
    </source>
</evidence>
<dbReference type="Gene3D" id="3.30.70.270">
    <property type="match status" value="2"/>
</dbReference>
<dbReference type="AlphaFoldDB" id="A0A8C5M6A9"/>
<dbReference type="PANTHER" id="PTHR37984">
    <property type="entry name" value="PROTEIN CBG26694"/>
    <property type="match status" value="1"/>
</dbReference>
<dbReference type="Proteomes" id="UP000694569">
    <property type="component" value="Unplaced"/>
</dbReference>
<feature type="domain" description="Reverse transcriptase" evidence="5">
    <location>
        <begin position="1"/>
        <end position="65"/>
    </location>
</feature>
<sequence length="748" mass="83541">MERTLKNIPGVCPYFDDVLIAGESASVLAERLRAVLQRFREAGLKLKREKCRIGVESTDFLGFRIDAAGIHPSEVKLQAILQAPTPKSKGELQAFLGLLNFYHSFLPHKAALAEPLHRLLDKQAPWVWSSTQNKAFSAVKSLLSSDSVLVHFNETLPVTLACDASPYSIGAVLSHGMPDGREAPIAYYSRTLSPAERNYAQIDKEALAIVAGIKKFHDFLYGRTFTIFTDHKPLLGLFTADKRTPQILSPRMLRWSIFMAAYSYQLVHSPGKEMGHADALSRLHLPQTEPDPAPACHILAIQDLPDILLHAGDVAAETTTDRTLSRVLNWVLRGWPVARPGSEFQHFFSRKNELSAHKGCVLWCSRVIIPPILRSKVLDSLHEGHPGIVRMKALARSYLWWPGLDKDIEKQVRSCQGCQESRPEMPQAPVHRWETMHALWSRVHIEFAGPFQGQVFLIVVDSYSKWLEVVPVSSMTTTRVIRELRRLFATHGLPDVIVSDNGAQFTAAEFQSFLNANMIRHIKSAPFHPATNGQAERMVRTTKEALKRMTNGDWNHRLANFLLCQHTTPTTATGRSPAELRWGRRLTTKFDRLHPGRVAAETAQPKPPRNLQPGELVWARNYGSGAPWVAARVTKVMGPLSYEVTLGNDCTIRRHIDQLRRRLTGTVPDGNPRVFSGPLENCVPTGLPTPPVSTSEEAEVLGAVEPSPFTGDLRDTVQLEMDGAPFRQDSPVPLRRSTRVRGPPAYEC</sequence>
<dbReference type="Ensembl" id="ENSLLET00000009659.1">
    <property type="protein sequence ID" value="ENSLLEP00000009300.1"/>
    <property type="gene ID" value="ENSLLEG00000005943.1"/>
</dbReference>
<dbReference type="InterPro" id="IPR043128">
    <property type="entry name" value="Rev_trsase/Diguanyl_cyclase"/>
</dbReference>
<proteinExistence type="inferred from homology"/>
<dbReference type="FunFam" id="1.10.340.70:FF:000003">
    <property type="entry name" value="Protein CBG25708"/>
    <property type="match status" value="1"/>
</dbReference>
<name>A0A8C5M6A9_9ANUR</name>
<dbReference type="SUPFAM" id="SSF56672">
    <property type="entry name" value="DNA/RNA polymerases"/>
    <property type="match status" value="1"/>
</dbReference>
<dbReference type="SUPFAM" id="SSF53098">
    <property type="entry name" value="Ribonuclease H-like"/>
    <property type="match status" value="1"/>
</dbReference>
<accession>A0A8C5M6A9</accession>
<dbReference type="InterPro" id="IPR036397">
    <property type="entry name" value="RNaseH_sf"/>
</dbReference>
<evidence type="ECO:0000259" key="6">
    <source>
        <dbReference type="PROSITE" id="PS50994"/>
    </source>
</evidence>
<dbReference type="Gene3D" id="3.30.420.10">
    <property type="entry name" value="Ribonuclease H-like superfamily/Ribonuclease H"/>
    <property type="match status" value="1"/>
</dbReference>
<evidence type="ECO:0000256" key="4">
    <source>
        <dbReference type="SAM" id="MobiDB-lite"/>
    </source>
</evidence>
<dbReference type="CDD" id="cd09274">
    <property type="entry name" value="RNase_HI_RT_Ty3"/>
    <property type="match status" value="1"/>
</dbReference>
<dbReference type="FunFam" id="3.30.420.10:FF:000063">
    <property type="entry name" value="Retrovirus-related Pol polyprotein from transposon 297-like Protein"/>
    <property type="match status" value="1"/>
</dbReference>
<dbReference type="InterPro" id="IPR000477">
    <property type="entry name" value="RT_dom"/>
</dbReference>
<protein>
    <recommendedName>
        <fullName evidence="3">Gypsy retrotransposon integrase-like protein 1</fullName>
        <ecNumber evidence="2">3.1.26.4</ecNumber>
    </recommendedName>
</protein>
<dbReference type="PROSITE" id="PS50878">
    <property type="entry name" value="RT_POL"/>
    <property type="match status" value="1"/>
</dbReference>
<dbReference type="InterPro" id="IPR041588">
    <property type="entry name" value="Integrase_H2C2"/>
</dbReference>
<dbReference type="EC" id="3.1.26.4" evidence="2"/>
<dbReference type="FunFam" id="3.30.70.270:FF:000026">
    <property type="entry name" value="Transposon Ty3-G Gag-Pol polyprotein"/>
    <property type="match status" value="1"/>
</dbReference>
<evidence type="ECO:0000259" key="5">
    <source>
        <dbReference type="PROSITE" id="PS50878"/>
    </source>
</evidence>
<reference evidence="7" key="2">
    <citation type="submission" date="2025-09" db="UniProtKB">
        <authorList>
            <consortium name="Ensembl"/>
        </authorList>
    </citation>
    <scope>IDENTIFICATION</scope>
</reference>
<dbReference type="GO" id="GO:0004523">
    <property type="term" value="F:RNA-DNA hybrid ribonuclease activity"/>
    <property type="evidence" value="ECO:0007669"/>
    <property type="project" value="UniProtKB-EC"/>
</dbReference>
<dbReference type="PANTHER" id="PTHR37984:SF12">
    <property type="entry name" value="RIBONUCLEASE H"/>
    <property type="match status" value="1"/>
</dbReference>
<evidence type="ECO:0000256" key="1">
    <source>
        <dbReference type="ARBA" id="ARBA00010879"/>
    </source>
</evidence>
<evidence type="ECO:0000313" key="8">
    <source>
        <dbReference type="Proteomes" id="UP000694569"/>
    </source>
</evidence>
<dbReference type="InterPro" id="IPR001584">
    <property type="entry name" value="Integrase_cat-core"/>
</dbReference>
<keyword evidence="8" id="KW-1185">Reference proteome</keyword>
<dbReference type="FunFam" id="3.10.20.370:FF:000001">
    <property type="entry name" value="Retrovirus-related Pol polyprotein from transposon 17.6-like protein"/>
    <property type="match status" value="1"/>
</dbReference>
<dbReference type="PROSITE" id="PS50994">
    <property type="entry name" value="INTEGRASE"/>
    <property type="match status" value="1"/>
</dbReference>
<dbReference type="Pfam" id="PF00078">
    <property type="entry name" value="RVT_1"/>
    <property type="match status" value="1"/>
</dbReference>
<dbReference type="OrthoDB" id="9046262at2759"/>
<dbReference type="InterPro" id="IPR041577">
    <property type="entry name" value="RT_RNaseH_2"/>
</dbReference>
<evidence type="ECO:0000256" key="3">
    <source>
        <dbReference type="ARBA" id="ARBA00039658"/>
    </source>
</evidence>
<dbReference type="Pfam" id="PF00665">
    <property type="entry name" value="rve"/>
    <property type="match status" value="1"/>
</dbReference>
<dbReference type="InterPro" id="IPR050951">
    <property type="entry name" value="Retrovirus_Pol_polyprotein"/>
</dbReference>
<feature type="region of interest" description="Disordered" evidence="4">
    <location>
        <begin position="724"/>
        <end position="748"/>
    </location>
</feature>
<dbReference type="InterPro" id="IPR043502">
    <property type="entry name" value="DNA/RNA_pol_sf"/>
</dbReference>
<dbReference type="GeneTree" id="ENSGT00940000166555"/>
<dbReference type="InterPro" id="IPR012337">
    <property type="entry name" value="RNaseH-like_sf"/>
</dbReference>
<feature type="domain" description="Integrase catalytic" evidence="6">
    <location>
        <begin position="425"/>
        <end position="546"/>
    </location>
</feature>
<dbReference type="Gene3D" id="1.10.340.70">
    <property type="match status" value="1"/>
</dbReference>
<reference evidence="7" key="1">
    <citation type="submission" date="2025-08" db="UniProtKB">
        <authorList>
            <consortium name="Ensembl"/>
        </authorList>
    </citation>
    <scope>IDENTIFICATION</scope>
</reference>
<dbReference type="Gene3D" id="3.10.20.370">
    <property type="match status" value="1"/>
</dbReference>
<dbReference type="GO" id="GO:0015074">
    <property type="term" value="P:DNA integration"/>
    <property type="evidence" value="ECO:0007669"/>
    <property type="project" value="InterPro"/>
</dbReference>
<organism evidence="7 8">
    <name type="scientific">Leptobrachium leishanense</name>
    <name type="common">Leishan spiny toad</name>
    <dbReference type="NCBI Taxonomy" id="445787"/>
    <lineage>
        <taxon>Eukaryota</taxon>
        <taxon>Metazoa</taxon>
        <taxon>Chordata</taxon>
        <taxon>Craniata</taxon>
        <taxon>Vertebrata</taxon>
        <taxon>Euteleostomi</taxon>
        <taxon>Amphibia</taxon>
        <taxon>Batrachia</taxon>
        <taxon>Anura</taxon>
        <taxon>Pelobatoidea</taxon>
        <taxon>Megophryidae</taxon>
        <taxon>Leptobrachium</taxon>
    </lineage>
</organism>
<dbReference type="GO" id="GO:0003676">
    <property type="term" value="F:nucleic acid binding"/>
    <property type="evidence" value="ECO:0007669"/>
    <property type="project" value="InterPro"/>
</dbReference>
<comment type="similarity">
    <text evidence="1">Belongs to the beta type-B retroviral polymerase family. HERV class-II K(HML-2) pol subfamily.</text>
</comment>
<evidence type="ECO:0000313" key="7">
    <source>
        <dbReference type="Ensembl" id="ENSLLEP00000009300.1"/>
    </source>
</evidence>
<dbReference type="Pfam" id="PF17919">
    <property type="entry name" value="RT_RNaseH_2"/>
    <property type="match status" value="1"/>
</dbReference>
<dbReference type="Pfam" id="PF17921">
    <property type="entry name" value="Integrase_H2C2"/>
    <property type="match status" value="1"/>
</dbReference>